<feature type="compositionally biased region" description="Pro residues" evidence="2">
    <location>
        <begin position="831"/>
        <end position="846"/>
    </location>
</feature>
<accession>A0A7W8B1G8</accession>
<evidence type="ECO:0000313" key="4">
    <source>
        <dbReference type="Proteomes" id="UP000549009"/>
    </source>
</evidence>
<dbReference type="PRINTS" id="PR00364">
    <property type="entry name" value="DISEASERSIST"/>
</dbReference>
<feature type="region of interest" description="Disordered" evidence="2">
    <location>
        <begin position="817"/>
        <end position="846"/>
    </location>
</feature>
<dbReference type="RefSeq" id="WP_229878593.1">
    <property type="nucleotide sequence ID" value="NZ_BMSQ01000002.1"/>
</dbReference>
<dbReference type="SUPFAM" id="SSF52540">
    <property type="entry name" value="P-loop containing nucleoside triphosphate hydrolases"/>
    <property type="match status" value="1"/>
</dbReference>
<protein>
    <submittedName>
        <fullName evidence="3">Tetratricopeptide (TPR) repeat protein</fullName>
    </submittedName>
</protein>
<dbReference type="SUPFAM" id="SSF48452">
    <property type="entry name" value="TPR-like"/>
    <property type="match status" value="1"/>
</dbReference>
<organism evidence="3 4">
    <name type="scientific">Streptomyces spectabilis</name>
    <dbReference type="NCBI Taxonomy" id="68270"/>
    <lineage>
        <taxon>Bacteria</taxon>
        <taxon>Bacillati</taxon>
        <taxon>Actinomycetota</taxon>
        <taxon>Actinomycetes</taxon>
        <taxon>Kitasatosporales</taxon>
        <taxon>Streptomycetaceae</taxon>
        <taxon>Streptomyces</taxon>
    </lineage>
</organism>
<dbReference type="Pfam" id="PF13424">
    <property type="entry name" value="TPR_12"/>
    <property type="match status" value="1"/>
</dbReference>
<reference evidence="3 4" key="1">
    <citation type="submission" date="2020-08" db="EMBL/GenBank/DDBJ databases">
        <title>Genomic Encyclopedia of Type Strains, Phase III (KMG-III): the genomes of soil and plant-associated and newly described type strains.</title>
        <authorList>
            <person name="Whitman W."/>
        </authorList>
    </citation>
    <scope>NUCLEOTIDE SEQUENCE [LARGE SCALE GENOMIC DNA]</scope>
    <source>
        <strain evidence="3 4">CECT 3146</strain>
    </source>
</reference>
<evidence type="ECO:0000313" key="3">
    <source>
        <dbReference type="EMBL" id="MBB5107182.1"/>
    </source>
</evidence>
<keyword evidence="1" id="KW-0802">TPR repeat</keyword>
<dbReference type="InterPro" id="IPR011990">
    <property type="entry name" value="TPR-like_helical_dom_sf"/>
</dbReference>
<dbReference type="Gene3D" id="3.40.50.300">
    <property type="entry name" value="P-loop containing nucleotide triphosphate hydrolases"/>
    <property type="match status" value="1"/>
</dbReference>
<dbReference type="PROSITE" id="PS50005">
    <property type="entry name" value="TPR"/>
    <property type="match status" value="1"/>
</dbReference>
<dbReference type="SMART" id="SM00028">
    <property type="entry name" value="TPR"/>
    <property type="match status" value="3"/>
</dbReference>
<dbReference type="InterPro" id="IPR019734">
    <property type="entry name" value="TPR_rpt"/>
</dbReference>
<feature type="repeat" description="TPR" evidence="1">
    <location>
        <begin position="661"/>
        <end position="694"/>
    </location>
</feature>
<proteinExistence type="predicted"/>
<gene>
    <name evidence="3" type="ORF">FHS40_006298</name>
</gene>
<feature type="region of interest" description="Disordered" evidence="2">
    <location>
        <begin position="93"/>
        <end position="115"/>
    </location>
</feature>
<evidence type="ECO:0000256" key="1">
    <source>
        <dbReference type="PROSITE-ProRule" id="PRU00339"/>
    </source>
</evidence>
<dbReference type="InterPro" id="IPR027417">
    <property type="entry name" value="P-loop_NTPase"/>
</dbReference>
<dbReference type="AlphaFoldDB" id="A0A7W8B1G8"/>
<evidence type="ECO:0000256" key="2">
    <source>
        <dbReference type="SAM" id="MobiDB-lite"/>
    </source>
</evidence>
<name>A0A7W8B1G8_STRST</name>
<sequence length="846" mass="89640">MEQVTAVALMAALPRAAALPHHRDALRALARTSAAPATAALVRAWAATEAGRRDPEVVRSVAEALAADAAVRAPLARALTAWLAELADPGRYPTRPHDVPRRPGTDATTANAIGPGAHVTGPVLQAHGIHGDVHIHPASRSRVAPPPRQLPPVPAHFTNRSAELAALDGHVGTARNASRIVVISGPAGVGKTALARRWLLAHADAFPDGQLYADLRGHADEGPARPNELLGEFLRALGHERPPAELRERAALWRTATAGSRIAVLLDNALSAAQVRPLLPAAHGALTVVTSRGRLTGLGMDGAAFQPLDVLAAEDAVRLLSRRVGADRVHREPDAALKVARACAGLPLAVCVAAARLATRPRQPLAAMAGALGRGAAPALDALRIEGEYAVRGALDASYRQLEPELARCYRCLGLAPVAVLTAQVAAAACRLGPPEDALDVLDELAEVNLLEDLGPDPRTGLGRYRFHDLVRAHAQRLAEAEETAAEAAAAVRRVVDFHLAAATAAEALLSPSHRTLRRDYAEPVAQEPPFADAPGALRWLDAERTQLMAVLRTAEAKGMYAVVWQLADALWPMFLRLRPYDLWIEAHERGLAAARRAGDREGESRMLTSGGTGLRNVGRHDEAIAWFTQALRAARDEAARLTGHPDGGGPALAAAHRAEAQALHGIGQSCRLAGRLAEAAEHFERALALREAVGHRRGTALTRICLGDVALAAGRPDDALEPLARARVDLLAEDDPYDAARALAFIGHCRTLIGGGERAPGEEQLRAALAEFEATGAAHWQGRVLEMLGESAEGRGDTGTALHWYERSLTRYTSAGAPDVDRLTRRIRQLPPPDAAAPRTPPDSS</sequence>
<dbReference type="EMBL" id="JACHJD010000012">
    <property type="protein sequence ID" value="MBB5107182.1"/>
    <property type="molecule type" value="Genomic_DNA"/>
</dbReference>
<comment type="caution">
    <text evidence="3">The sequence shown here is derived from an EMBL/GenBank/DDBJ whole genome shotgun (WGS) entry which is preliminary data.</text>
</comment>
<feature type="compositionally biased region" description="Basic and acidic residues" evidence="2">
    <location>
        <begin position="95"/>
        <end position="104"/>
    </location>
</feature>
<keyword evidence="4" id="KW-1185">Reference proteome</keyword>
<dbReference type="PANTHER" id="PTHR47691:SF3">
    <property type="entry name" value="HTH-TYPE TRANSCRIPTIONAL REGULATOR RV0890C-RELATED"/>
    <property type="match status" value="1"/>
</dbReference>
<dbReference type="Proteomes" id="UP000549009">
    <property type="component" value="Unassembled WGS sequence"/>
</dbReference>
<dbReference type="PANTHER" id="PTHR47691">
    <property type="entry name" value="REGULATOR-RELATED"/>
    <property type="match status" value="1"/>
</dbReference>
<dbReference type="Gene3D" id="1.25.40.10">
    <property type="entry name" value="Tetratricopeptide repeat domain"/>
    <property type="match status" value="1"/>
</dbReference>